<keyword evidence="2" id="KW-0808">Transferase</keyword>
<dbReference type="InterPro" id="IPR006342">
    <property type="entry name" value="FkbM_mtfrase"/>
</dbReference>
<evidence type="ECO:0000259" key="1">
    <source>
        <dbReference type="Pfam" id="PF05050"/>
    </source>
</evidence>
<dbReference type="Gene3D" id="3.40.50.150">
    <property type="entry name" value="Vaccinia Virus protein VP39"/>
    <property type="match status" value="1"/>
</dbReference>
<dbReference type="PANTHER" id="PTHR34203:SF15">
    <property type="entry name" value="SLL1173 PROTEIN"/>
    <property type="match status" value="1"/>
</dbReference>
<name>A0A1Y6B8K6_9PROT</name>
<dbReference type="GO" id="GO:0032259">
    <property type="term" value="P:methylation"/>
    <property type="evidence" value="ECO:0007669"/>
    <property type="project" value="UniProtKB-KW"/>
</dbReference>
<reference evidence="2 3" key="1">
    <citation type="submission" date="2017-04" db="EMBL/GenBank/DDBJ databases">
        <authorList>
            <person name="Afonso C.L."/>
            <person name="Miller P.J."/>
            <person name="Scott M.A."/>
            <person name="Spackman E."/>
            <person name="Goraichik I."/>
            <person name="Dimitrov K.M."/>
            <person name="Suarez D.L."/>
            <person name="Swayne D.E."/>
        </authorList>
    </citation>
    <scope>NUCLEOTIDE SEQUENCE [LARGE SCALE GENOMIC DNA]</scope>
    <source>
        <strain evidence="2 3">USBA 355</strain>
    </source>
</reference>
<dbReference type="InterPro" id="IPR029063">
    <property type="entry name" value="SAM-dependent_MTases_sf"/>
</dbReference>
<dbReference type="GO" id="GO:0008168">
    <property type="term" value="F:methyltransferase activity"/>
    <property type="evidence" value="ECO:0007669"/>
    <property type="project" value="UniProtKB-KW"/>
</dbReference>
<dbReference type="PANTHER" id="PTHR34203">
    <property type="entry name" value="METHYLTRANSFERASE, FKBM FAMILY PROTEIN"/>
    <property type="match status" value="1"/>
</dbReference>
<proteinExistence type="predicted"/>
<feature type="domain" description="Methyltransferase FkbM" evidence="1">
    <location>
        <begin position="120"/>
        <end position="284"/>
    </location>
</feature>
<keyword evidence="3" id="KW-1185">Reference proteome</keyword>
<dbReference type="NCBIfam" id="TIGR01444">
    <property type="entry name" value="fkbM_fam"/>
    <property type="match status" value="1"/>
</dbReference>
<organism evidence="2 3">
    <name type="scientific">Tistlia consotensis USBA 355</name>
    <dbReference type="NCBI Taxonomy" id="560819"/>
    <lineage>
        <taxon>Bacteria</taxon>
        <taxon>Pseudomonadati</taxon>
        <taxon>Pseudomonadota</taxon>
        <taxon>Alphaproteobacteria</taxon>
        <taxon>Rhodospirillales</taxon>
        <taxon>Rhodovibrionaceae</taxon>
        <taxon>Tistlia</taxon>
    </lineage>
</organism>
<dbReference type="Pfam" id="PF05050">
    <property type="entry name" value="Methyltransf_21"/>
    <property type="match status" value="1"/>
</dbReference>
<protein>
    <submittedName>
        <fullName evidence="2">Methyltransferase, FkbM family</fullName>
    </submittedName>
</protein>
<accession>A0A1Y6B8K6</accession>
<evidence type="ECO:0000313" key="2">
    <source>
        <dbReference type="EMBL" id="SME98562.1"/>
    </source>
</evidence>
<sequence length="327" mass="36423">MSQPIARRVLYRLKRLLPKPAEKPVGPEEQFQRLLKTVRKLHIQKRHKVVRTALESMTERDVIDSLQGFHQVKRLDYEKAEVRLHTETRSSWLRHRAARKEPWTIAWIESCLAGGEVLYDIGANTGVYSLLAAKLHGPELRVVAFEPAFANFADLNRNIVLNRLERQVTPLPFALSDRDQLLSFGFRNLEAGSAMHGSEETVGKGDEAAAHVLPVVGRRLDALVETLGLPLPQHVKIDVDGGELEVLAGGSASFADPALKTVMIEVTSTPGMAAEVDRFFAERGLTKAREFHKPTAHGEAERCWYGLYARDPAGLPSEAFEGLDLGR</sequence>
<dbReference type="SUPFAM" id="SSF53335">
    <property type="entry name" value="S-adenosyl-L-methionine-dependent methyltransferases"/>
    <property type="match status" value="1"/>
</dbReference>
<dbReference type="InterPro" id="IPR052514">
    <property type="entry name" value="SAM-dependent_MTase"/>
</dbReference>
<dbReference type="EMBL" id="FWZX01000002">
    <property type="protein sequence ID" value="SME98562.1"/>
    <property type="molecule type" value="Genomic_DNA"/>
</dbReference>
<dbReference type="RefSeq" id="WP_085121253.1">
    <property type="nucleotide sequence ID" value="NZ_FWZX01000002.1"/>
</dbReference>
<dbReference type="AlphaFoldDB" id="A0A1Y6B8K6"/>
<evidence type="ECO:0000313" key="3">
    <source>
        <dbReference type="Proteomes" id="UP000192917"/>
    </source>
</evidence>
<dbReference type="Proteomes" id="UP000192917">
    <property type="component" value="Unassembled WGS sequence"/>
</dbReference>
<dbReference type="STRING" id="560819.SAMN05428998_102183"/>
<gene>
    <name evidence="2" type="ORF">SAMN05428998_102183</name>
</gene>
<keyword evidence="2" id="KW-0489">Methyltransferase</keyword>